<accession>A0ABR9TVV7</accession>
<dbReference type="Proteomes" id="UP000647836">
    <property type="component" value="Unassembled WGS sequence"/>
</dbReference>
<gene>
    <name evidence="1" type="ORF">IQ229_06235</name>
</gene>
<evidence type="ECO:0000313" key="1">
    <source>
        <dbReference type="EMBL" id="MBE9104548.1"/>
    </source>
</evidence>
<proteinExistence type="predicted"/>
<evidence type="ECO:0000313" key="2">
    <source>
        <dbReference type="Proteomes" id="UP000647836"/>
    </source>
</evidence>
<dbReference type="EMBL" id="JADEXF010000143">
    <property type="protein sequence ID" value="MBE9104548.1"/>
    <property type="molecule type" value="Genomic_DNA"/>
</dbReference>
<organism evidence="1 2">
    <name type="scientific">Nostoc cf. edaphicum LEGE 07299</name>
    <dbReference type="NCBI Taxonomy" id="2777974"/>
    <lineage>
        <taxon>Bacteria</taxon>
        <taxon>Bacillati</taxon>
        <taxon>Cyanobacteriota</taxon>
        <taxon>Cyanophyceae</taxon>
        <taxon>Nostocales</taxon>
        <taxon>Nostocaceae</taxon>
        <taxon>Nostoc</taxon>
    </lineage>
</organism>
<keyword evidence="2" id="KW-1185">Reference proteome</keyword>
<sequence>MAVLNNSSFHSFHAWERVQLWQQTINPTDEQAQACLKEKRSLSPKKN</sequence>
<name>A0ABR9TVV7_9NOSO</name>
<reference evidence="1 2" key="1">
    <citation type="submission" date="2020-10" db="EMBL/GenBank/DDBJ databases">
        <authorList>
            <person name="Castelo-Branco R."/>
            <person name="Eusebio N."/>
            <person name="Adriana R."/>
            <person name="Vieira A."/>
            <person name="Brugerolle De Fraissinette N."/>
            <person name="Rezende De Castro R."/>
            <person name="Schneider M.P."/>
            <person name="Vasconcelos V."/>
            <person name="Leao P.N."/>
        </authorList>
    </citation>
    <scope>NUCLEOTIDE SEQUENCE [LARGE SCALE GENOMIC DNA]</scope>
    <source>
        <strain evidence="1 2">LEGE 07299</strain>
    </source>
</reference>
<dbReference type="RefSeq" id="WP_194042216.1">
    <property type="nucleotide sequence ID" value="NZ_JADEXF010000143.1"/>
</dbReference>
<protein>
    <submittedName>
        <fullName evidence="1">Uncharacterized protein</fullName>
    </submittedName>
</protein>
<comment type="caution">
    <text evidence="1">The sequence shown here is derived from an EMBL/GenBank/DDBJ whole genome shotgun (WGS) entry which is preliminary data.</text>
</comment>